<evidence type="ECO:0000256" key="4">
    <source>
        <dbReference type="PROSITE-ProRule" id="PRU00024"/>
    </source>
</evidence>
<dbReference type="SUPFAM" id="SSF57850">
    <property type="entry name" value="RING/U-box"/>
    <property type="match status" value="1"/>
</dbReference>
<feature type="domain" description="B30.2/SPRY" evidence="8">
    <location>
        <begin position="364"/>
        <end position="549"/>
    </location>
</feature>
<dbReference type="GeneID" id="103108375"/>
<dbReference type="SMART" id="SM00449">
    <property type="entry name" value="SPRY"/>
    <property type="match status" value="1"/>
</dbReference>
<dbReference type="Gene3D" id="3.30.160.60">
    <property type="entry name" value="Classic Zinc Finger"/>
    <property type="match status" value="1"/>
</dbReference>
<evidence type="ECO:0000259" key="7">
    <source>
        <dbReference type="PROSITE" id="PS50119"/>
    </source>
</evidence>
<dbReference type="SMART" id="SM00336">
    <property type="entry name" value="BBOX"/>
    <property type="match status" value="1"/>
</dbReference>
<evidence type="ECO:0000256" key="5">
    <source>
        <dbReference type="SAM" id="MobiDB-lite"/>
    </source>
</evidence>
<dbReference type="InterPro" id="IPR050143">
    <property type="entry name" value="TRIM/RBCC"/>
</dbReference>
<evidence type="ECO:0000313" key="9">
    <source>
        <dbReference type="Proteomes" id="UP001652624"/>
    </source>
</evidence>
<dbReference type="PROSITE" id="PS50188">
    <property type="entry name" value="B302_SPRY"/>
    <property type="match status" value="1"/>
</dbReference>
<keyword evidence="1" id="KW-0479">Metal-binding</keyword>
<dbReference type="PANTHER" id="PTHR24103">
    <property type="entry name" value="E3 UBIQUITIN-PROTEIN LIGASE TRIM"/>
    <property type="match status" value="1"/>
</dbReference>
<evidence type="ECO:0000259" key="6">
    <source>
        <dbReference type="PROSITE" id="PS50089"/>
    </source>
</evidence>
<dbReference type="RefSeq" id="XP_060027786.1">
    <property type="nucleotide sequence ID" value="XM_060171803.1"/>
</dbReference>
<evidence type="ECO:0000256" key="3">
    <source>
        <dbReference type="ARBA" id="ARBA00022833"/>
    </source>
</evidence>
<reference evidence="9" key="1">
    <citation type="submission" date="2025-05" db="UniProtKB">
        <authorList>
            <consortium name="RefSeq"/>
        </authorList>
    </citation>
    <scope>NUCLEOTIDE SEQUENCE [LARGE SCALE GENOMIC DNA]</scope>
</reference>
<dbReference type="Proteomes" id="UP001652624">
    <property type="component" value="Chromosome 2"/>
</dbReference>
<dbReference type="PRINTS" id="PR01407">
    <property type="entry name" value="BUTYPHLNCDUF"/>
</dbReference>
<protein>
    <submittedName>
        <fullName evidence="10">Tripartite motif-containing protein 75-like</fullName>
    </submittedName>
</protein>
<keyword evidence="3" id="KW-0862">Zinc</keyword>
<evidence type="ECO:0000259" key="8">
    <source>
        <dbReference type="PROSITE" id="PS50188"/>
    </source>
</evidence>
<dbReference type="SUPFAM" id="SSF57845">
    <property type="entry name" value="B-box zinc-binding domain"/>
    <property type="match status" value="1"/>
</dbReference>
<dbReference type="Pfam" id="PF13765">
    <property type="entry name" value="PRY"/>
    <property type="match status" value="1"/>
</dbReference>
<dbReference type="PROSITE" id="PS50089">
    <property type="entry name" value="ZF_RING_2"/>
    <property type="match status" value="1"/>
</dbReference>
<dbReference type="InterPro" id="IPR006574">
    <property type="entry name" value="PRY"/>
</dbReference>
<organism evidence="9 10">
    <name type="scientific">Erinaceus europaeus</name>
    <name type="common">Western European hedgehog</name>
    <dbReference type="NCBI Taxonomy" id="9365"/>
    <lineage>
        <taxon>Eukaryota</taxon>
        <taxon>Metazoa</taxon>
        <taxon>Chordata</taxon>
        <taxon>Craniata</taxon>
        <taxon>Vertebrata</taxon>
        <taxon>Euteleostomi</taxon>
        <taxon>Mammalia</taxon>
        <taxon>Eutheria</taxon>
        <taxon>Laurasiatheria</taxon>
        <taxon>Eulipotyphla</taxon>
        <taxon>Erinaceidae</taxon>
        <taxon>Erinaceinae</taxon>
        <taxon>Erinaceus</taxon>
    </lineage>
</organism>
<reference evidence="10" key="2">
    <citation type="submission" date="2025-08" db="UniProtKB">
        <authorList>
            <consortium name="RefSeq"/>
        </authorList>
    </citation>
    <scope>IDENTIFICATION</scope>
</reference>
<dbReference type="InterPro" id="IPR000315">
    <property type="entry name" value="Znf_B-box"/>
</dbReference>
<sequence>MANGESMVKKRLAKQEQRLMSHSTTATETKKGAGLDYMDTTSEDPRTLLEFHRSTEKTESPCSLSLLLDTSLAQKVSWDRAPCTMAQEGLLEELRAEVSCPVCLDLLTDPVTLDCGHHCCASCLQQRWQDLLDILPCPVCQHHCAHRELQKNSQLSTLADMVKQLPSSGSKRKQQQEQPLCEQHQQVLSLFCEQDLQLVCVQCRVSCEQQGHHVTPTEEAAAQQMKMLKSYLKPLKKMLEEAKKGLAMQIKETNHFFEQVDKQECELHWEFKNIKHSLRIEQNAIDNRLQYDERDVSKKIIKGRDQLSAYSSALTSLLRESIKTCLQTDLDLLINIKSFYHLCSTYENLEVPVTFSYKFNEIVPTLPPHYLGLHNMISKFQVDLTLDPETAHPFLTVCEGRKMVVFSQRMDPDSIPNPKAFTHYPAVLSSEGFDSGRHFWMVEIIGTGEWSLGVCKESFPRDAQITEFPGDTFWHLPQHTPRHFFSPHTQSIYIGVFLDYELGELSFYNMSDRSHFETVLDTFTEKLIPFFSARPSSVTFSMRIVKDEC</sequence>
<accession>A0ABM3VTY9</accession>
<feature type="domain" description="RING-type" evidence="6">
    <location>
        <begin position="100"/>
        <end position="141"/>
    </location>
</feature>
<evidence type="ECO:0000313" key="10">
    <source>
        <dbReference type="RefSeq" id="XP_060027786.1"/>
    </source>
</evidence>
<dbReference type="Gene3D" id="3.30.40.10">
    <property type="entry name" value="Zinc/RING finger domain, C3HC4 (zinc finger)"/>
    <property type="match status" value="1"/>
</dbReference>
<dbReference type="SMART" id="SM00589">
    <property type="entry name" value="PRY"/>
    <property type="match status" value="1"/>
</dbReference>
<dbReference type="Gene3D" id="2.60.120.920">
    <property type="match status" value="1"/>
</dbReference>
<dbReference type="InterPro" id="IPR043136">
    <property type="entry name" value="B30.2/SPRY_sf"/>
</dbReference>
<keyword evidence="2 4" id="KW-0863">Zinc-finger</keyword>
<dbReference type="Pfam" id="PF00622">
    <property type="entry name" value="SPRY"/>
    <property type="match status" value="1"/>
</dbReference>
<dbReference type="Pfam" id="PF15227">
    <property type="entry name" value="zf-C3HC4_4"/>
    <property type="match status" value="1"/>
</dbReference>
<dbReference type="SUPFAM" id="SSF49899">
    <property type="entry name" value="Concanavalin A-like lectins/glucanases"/>
    <property type="match status" value="1"/>
</dbReference>
<proteinExistence type="predicted"/>
<dbReference type="InterPro" id="IPR003879">
    <property type="entry name" value="Butyrophylin_SPRY"/>
</dbReference>
<dbReference type="Pfam" id="PF00643">
    <property type="entry name" value="zf-B_box"/>
    <property type="match status" value="1"/>
</dbReference>
<feature type="region of interest" description="Disordered" evidence="5">
    <location>
        <begin position="1"/>
        <end position="28"/>
    </location>
</feature>
<dbReference type="InterPro" id="IPR013083">
    <property type="entry name" value="Znf_RING/FYVE/PHD"/>
</dbReference>
<name>A0ABM3VTY9_ERIEU</name>
<dbReference type="InterPro" id="IPR003877">
    <property type="entry name" value="SPRY_dom"/>
</dbReference>
<feature type="domain" description="B box-type" evidence="7">
    <location>
        <begin position="176"/>
        <end position="217"/>
    </location>
</feature>
<keyword evidence="9" id="KW-1185">Reference proteome</keyword>
<dbReference type="InterPro" id="IPR013320">
    <property type="entry name" value="ConA-like_dom_sf"/>
</dbReference>
<dbReference type="PROSITE" id="PS50119">
    <property type="entry name" value="ZF_BBOX"/>
    <property type="match status" value="1"/>
</dbReference>
<dbReference type="InterPro" id="IPR001841">
    <property type="entry name" value="Znf_RING"/>
</dbReference>
<dbReference type="InterPro" id="IPR001870">
    <property type="entry name" value="B30.2/SPRY"/>
</dbReference>
<evidence type="ECO:0000256" key="2">
    <source>
        <dbReference type="ARBA" id="ARBA00022771"/>
    </source>
</evidence>
<dbReference type="SMART" id="SM00184">
    <property type="entry name" value="RING"/>
    <property type="match status" value="1"/>
</dbReference>
<evidence type="ECO:0000256" key="1">
    <source>
        <dbReference type="ARBA" id="ARBA00022723"/>
    </source>
</evidence>
<gene>
    <name evidence="10" type="primary">LOC103108375</name>
</gene>